<dbReference type="EMBL" id="VSSQ01022629">
    <property type="protein sequence ID" value="MPM69069.1"/>
    <property type="molecule type" value="Genomic_DNA"/>
</dbReference>
<organism evidence="1">
    <name type="scientific">bioreactor metagenome</name>
    <dbReference type="NCBI Taxonomy" id="1076179"/>
    <lineage>
        <taxon>unclassified sequences</taxon>
        <taxon>metagenomes</taxon>
        <taxon>ecological metagenomes</taxon>
    </lineage>
</organism>
<name>A0A645BUF3_9ZZZZ</name>
<accession>A0A645BUF3</accession>
<evidence type="ECO:0000313" key="1">
    <source>
        <dbReference type="EMBL" id="MPM69069.1"/>
    </source>
</evidence>
<comment type="caution">
    <text evidence="1">The sequence shown here is derived from an EMBL/GenBank/DDBJ whole genome shotgun (WGS) entry which is preliminary data.</text>
</comment>
<sequence>MKLGNLKEFIDSDVRLKTELVGHPQAPAGEKGTIAAMIREYASVYVPMHESAVNAVEGSRRKIQDILEGADIEILHVLDGISALRPASTEKLAAHLQKLLDDVFECRSSSRISVVERLRSKPQHDCGLSFANAAAIAEEAAEAARKAEKTLEDAWRRKMEVFLNPTVRERLEQGKTEPVIAGLLACVTEGELRAYFLEAVRKTPEIAETVNRYLKRIVVKRVKIADFKPKVGTIEKDQIRSVAEEFRRFLESQFSGGEGDDDSLPMLQLE</sequence>
<gene>
    <name evidence="1" type="ORF">SDC9_116013</name>
</gene>
<proteinExistence type="predicted"/>
<reference evidence="1" key="1">
    <citation type="submission" date="2019-08" db="EMBL/GenBank/DDBJ databases">
        <authorList>
            <person name="Kucharzyk K."/>
            <person name="Murdoch R.W."/>
            <person name="Higgins S."/>
            <person name="Loffler F."/>
        </authorList>
    </citation>
    <scope>NUCLEOTIDE SEQUENCE</scope>
</reference>
<protein>
    <submittedName>
        <fullName evidence="1">Uncharacterized protein</fullName>
    </submittedName>
</protein>
<dbReference type="AlphaFoldDB" id="A0A645BUF3"/>